<dbReference type="Proteomes" id="UP000256709">
    <property type="component" value="Unassembled WGS sequence"/>
</dbReference>
<dbReference type="AlphaFoldDB" id="A0A3E0VSN2"/>
<organism evidence="1 2">
    <name type="scientific">Subtercola boreus</name>
    <dbReference type="NCBI Taxonomy" id="120213"/>
    <lineage>
        <taxon>Bacteria</taxon>
        <taxon>Bacillati</taxon>
        <taxon>Actinomycetota</taxon>
        <taxon>Actinomycetes</taxon>
        <taxon>Micrococcales</taxon>
        <taxon>Microbacteriaceae</taxon>
        <taxon>Subtercola</taxon>
    </lineage>
</organism>
<comment type="caution">
    <text evidence="1">The sequence shown here is derived from an EMBL/GenBank/DDBJ whole genome shotgun (WGS) entry which is preliminary data.</text>
</comment>
<proteinExistence type="predicted"/>
<accession>A0A3E0VSN2</accession>
<name>A0A3E0VSN2_9MICO</name>
<dbReference type="RefSeq" id="WP_116283094.1">
    <property type="nucleotide sequence ID" value="NZ_NBXA01000021.1"/>
</dbReference>
<dbReference type="EMBL" id="NBXA01000021">
    <property type="protein sequence ID" value="RFA12645.1"/>
    <property type="molecule type" value="Genomic_DNA"/>
</dbReference>
<reference evidence="1 2" key="1">
    <citation type="submission" date="2017-04" db="EMBL/GenBank/DDBJ databases">
        <title>Comparative genome analysis of Subtercola boreus.</title>
        <authorList>
            <person name="Cho Y.-J."/>
            <person name="Cho A."/>
            <person name="Kim O.-S."/>
            <person name="Lee J.-I."/>
        </authorList>
    </citation>
    <scope>NUCLEOTIDE SEQUENCE [LARGE SCALE GENOMIC DNA]</scope>
    <source>
        <strain evidence="1 2">P27444</strain>
    </source>
</reference>
<evidence type="ECO:0000313" key="1">
    <source>
        <dbReference type="EMBL" id="RFA12645.1"/>
    </source>
</evidence>
<sequence>MSAGADRNKIKLAGGWLLGERWNDDPQPMAEAKPTKADRARTVIEMGVRLQAEQDDFSGPDGWQEIESGGCVNGGLHKRDAAGWCMLCTDFVPALADIPKASNF</sequence>
<evidence type="ECO:0000313" key="2">
    <source>
        <dbReference type="Proteomes" id="UP000256709"/>
    </source>
</evidence>
<protein>
    <submittedName>
        <fullName evidence="1">Uncharacterized protein</fullName>
    </submittedName>
</protein>
<gene>
    <name evidence="1" type="ORF">B7R21_09875</name>
</gene>